<dbReference type="InterPro" id="IPR011006">
    <property type="entry name" value="CheY-like_superfamily"/>
</dbReference>
<organism evidence="3 4">
    <name type="scientific">Geomobilimonas luticola</name>
    <dbReference type="NCBI Taxonomy" id="1114878"/>
    <lineage>
        <taxon>Bacteria</taxon>
        <taxon>Pseudomonadati</taxon>
        <taxon>Thermodesulfobacteriota</taxon>
        <taxon>Desulfuromonadia</taxon>
        <taxon>Geobacterales</taxon>
        <taxon>Geobacteraceae</taxon>
        <taxon>Geomobilimonas</taxon>
    </lineage>
</organism>
<dbReference type="InterPro" id="IPR001789">
    <property type="entry name" value="Sig_transdc_resp-reg_receiver"/>
</dbReference>
<evidence type="ECO:0000313" key="3">
    <source>
        <dbReference type="EMBL" id="MBT0652871.1"/>
    </source>
</evidence>
<feature type="modified residue" description="4-aspartylphosphate" evidence="1">
    <location>
        <position position="63"/>
    </location>
</feature>
<dbReference type="Proteomes" id="UP000756860">
    <property type="component" value="Unassembled WGS sequence"/>
</dbReference>
<dbReference type="Gene3D" id="3.40.50.2300">
    <property type="match status" value="1"/>
</dbReference>
<keyword evidence="4" id="KW-1185">Reference proteome</keyword>
<dbReference type="Pfam" id="PF00072">
    <property type="entry name" value="Response_reg"/>
    <property type="match status" value="1"/>
</dbReference>
<dbReference type="PANTHER" id="PTHR43228:SF1">
    <property type="entry name" value="TWO-COMPONENT RESPONSE REGULATOR ARR22"/>
    <property type="match status" value="1"/>
</dbReference>
<gene>
    <name evidence="3" type="ORF">KI810_07370</name>
</gene>
<accession>A0ABS5SBY1</accession>
<feature type="domain" description="Response regulatory" evidence="2">
    <location>
        <begin position="12"/>
        <end position="128"/>
    </location>
</feature>
<comment type="caution">
    <text evidence="3">The sequence shown here is derived from an EMBL/GenBank/DDBJ whole genome shotgun (WGS) entry which is preliminary data.</text>
</comment>
<evidence type="ECO:0000313" key="4">
    <source>
        <dbReference type="Proteomes" id="UP000756860"/>
    </source>
</evidence>
<dbReference type="RefSeq" id="WP_214174864.1">
    <property type="nucleotide sequence ID" value="NZ_JAHCVK010000002.1"/>
</dbReference>
<proteinExistence type="predicted"/>
<protein>
    <submittedName>
        <fullName evidence="3">Response regulator</fullName>
    </submittedName>
</protein>
<evidence type="ECO:0000259" key="2">
    <source>
        <dbReference type="PROSITE" id="PS50110"/>
    </source>
</evidence>
<reference evidence="3 4" key="1">
    <citation type="submission" date="2021-05" db="EMBL/GenBank/DDBJ databases">
        <title>The draft genome of Geobacter luticola JCM 17780.</title>
        <authorList>
            <person name="Xu Z."/>
            <person name="Masuda Y."/>
            <person name="Itoh H."/>
            <person name="Senoo K."/>
        </authorList>
    </citation>
    <scope>NUCLEOTIDE SEQUENCE [LARGE SCALE GENOMIC DNA]</scope>
    <source>
        <strain evidence="3 4">JCM 17780</strain>
    </source>
</reference>
<dbReference type="SMART" id="SM00448">
    <property type="entry name" value="REC"/>
    <property type="match status" value="1"/>
</dbReference>
<dbReference type="PANTHER" id="PTHR43228">
    <property type="entry name" value="TWO-COMPONENT RESPONSE REGULATOR"/>
    <property type="match status" value="1"/>
</dbReference>
<sequence length="143" mass="16381">MELARNSSSAVTILFVEDDHDTMEILQILMARKFPDVRIHQAENGELGVSLCRENVFDIVITDINLPGIDGICMAREIKSMKPDTKFIVLSGYNEKSYLNKLDDLGITDFMVKPIDTNILFKLIENRVKQVLRERYNPSLLIH</sequence>
<name>A0ABS5SBY1_9BACT</name>
<keyword evidence="1" id="KW-0597">Phosphoprotein</keyword>
<dbReference type="PROSITE" id="PS50110">
    <property type="entry name" value="RESPONSE_REGULATORY"/>
    <property type="match status" value="1"/>
</dbReference>
<evidence type="ECO:0000256" key="1">
    <source>
        <dbReference type="PROSITE-ProRule" id="PRU00169"/>
    </source>
</evidence>
<dbReference type="EMBL" id="JAHCVK010000002">
    <property type="protein sequence ID" value="MBT0652871.1"/>
    <property type="molecule type" value="Genomic_DNA"/>
</dbReference>
<dbReference type="SUPFAM" id="SSF52172">
    <property type="entry name" value="CheY-like"/>
    <property type="match status" value="1"/>
</dbReference>
<dbReference type="InterPro" id="IPR052048">
    <property type="entry name" value="ST_Response_Regulator"/>
</dbReference>